<dbReference type="SUPFAM" id="SSF53335">
    <property type="entry name" value="S-adenosyl-L-methionine-dependent methyltransferases"/>
    <property type="match status" value="1"/>
</dbReference>
<dbReference type="Gene3D" id="3.40.50.150">
    <property type="entry name" value="Vaccinia Virus protein VP39"/>
    <property type="match status" value="1"/>
</dbReference>
<feature type="site" description="Interaction with substrate rRNA" evidence="1">
    <location>
        <position position="3"/>
    </location>
</feature>
<dbReference type="GO" id="GO:0036307">
    <property type="term" value="F:23S rRNA (adenine(2030)-N(6))-methyltransferase activity"/>
    <property type="evidence" value="ECO:0007669"/>
    <property type="project" value="UniProtKB-UniRule"/>
</dbReference>
<organism evidence="2 3">
    <name type="scientific">Rickettsia bellii str. RML An4</name>
    <dbReference type="NCBI Taxonomy" id="1359193"/>
    <lineage>
        <taxon>Bacteria</taxon>
        <taxon>Pseudomonadati</taxon>
        <taxon>Pseudomonadota</taxon>
        <taxon>Alphaproteobacteria</taxon>
        <taxon>Rickettsiales</taxon>
        <taxon>Rickettsiaceae</taxon>
        <taxon>Rickettsieae</taxon>
        <taxon>Rickettsia</taxon>
        <taxon>belli group</taxon>
    </lineage>
</organism>
<proteinExistence type="inferred from homology"/>
<dbReference type="GO" id="GO:0005829">
    <property type="term" value="C:cytosol"/>
    <property type="evidence" value="ECO:0007669"/>
    <property type="project" value="TreeGrafter"/>
</dbReference>
<dbReference type="GO" id="GO:0070475">
    <property type="term" value="P:rRNA base methylation"/>
    <property type="evidence" value="ECO:0007669"/>
    <property type="project" value="UniProtKB-UniRule"/>
</dbReference>
<reference evidence="2 3" key="1">
    <citation type="submission" date="2015-02" db="EMBL/GenBank/DDBJ databases">
        <title>Genome Sequencing of Rickettsiales.</title>
        <authorList>
            <person name="Daugherty S.C."/>
            <person name="Su Q."/>
            <person name="Abolude K."/>
            <person name="Beier-Sexton M."/>
            <person name="Carlyon J.A."/>
            <person name="Carter R."/>
            <person name="Day N.P."/>
            <person name="Dumler S.J."/>
            <person name="Dyachenko V."/>
            <person name="Godinez A."/>
            <person name="Kurtti T.J."/>
            <person name="Lichay M."/>
            <person name="Mullins K.E."/>
            <person name="Ott S."/>
            <person name="Pappas-Brown V."/>
            <person name="Paris D.H."/>
            <person name="Patel P."/>
            <person name="Richards A.L."/>
            <person name="Sadzewicz L."/>
            <person name="Sears K."/>
            <person name="Seidman D."/>
            <person name="Sengamalay N."/>
            <person name="Stenos J."/>
            <person name="Tallon L.J."/>
            <person name="Vincent G."/>
            <person name="Fraser C.M."/>
            <person name="Munderloh U."/>
            <person name="Dunning-Hotopp J.C."/>
        </authorList>
    </citation>
    <scope>NUCLEOTIDE SEQUENCE [LARGE SCALE GENOMIC DNA]</scope>
    <source>
        <strain evidence="2 3">RML An4</strain>
    </source>
</reference>
<dbReference type="EMBL" id="LAOI01000001">
    <property type="protein sequence ID" value="KJV89105.1"/>
    <property type="molecule type" value="Genomic_DNA"/>
</dbReference>
<dbReference type="PATRIC" id="fig|1359193.3.peg.68"/>
<accession>A0A0F3Q967</accession>
<dbReference type="GO" id="GO:0003723">
    <property type="term" value="F:RNA binding"/>
    <property type="evidence" value="ECO:0007669"/>
    <property type="project" value="UniProtKB-UniRule"/>
</dbReference>
<feature type="active site" description="Proton acceptor" evidence="1">
    <location>
        <position position="156"/>
    </location>
</feature>
<keyword evidence="1" id="KW-0949">S-adenosyl-L-methionine</keyword>
<feature type="binding site" evidence="1">
    <location>
        <position position="114"/>
    </location>
    <ligand>
        <name>S-adenosyl-L-methionine</name>
        <dbReference type="ChEBI" id="CHEBI:59789"/>
    </ligand>
</feature>
<comment type="subunit">
    <text evidence="1">Monomer.</text>
</comment>
<keyword evidence="1" id="KW-0698">rRNA processing</keyword>
<keyword evidence="1" id="KW-0808">Transferase</keyword>
<dbReference type="PANTHER" id="PTHR37426">
    <property type="entry name" value="RIBOSOMAL RNA LARGE SUBUNIT METHYLTRANSFERASE J"/>
    <property type="match status" value="1"/>
</dbReference>
<dbReference type="EC" id="2.1.1.266" evidence="1"/>
<feature type="binding site" evidence="1">
    <location>
        <position position="41"/>
    </location>
    <ligand>
        <name>S-adenosyl-L-methionine</name>
        <dbReference type="ChEBI" id="CHEBI:59789"/>
    </ligand>
</feature>
<evidence type="ECO:0000313" key="3">
    <source>
        <dbReference type="Proteomes" id="UP000033661"/>
    </source>
</evidence>
<keyword evidence="1" id="KW-0489">Methyltransferase</keyword>
<protein>
    <recommendedName>
        <fullName evidence="1">Ribosomal RNA large subunit methyltransferase J</fullName>
        <ecNumber evidence="1">2.1.1.266</ecNumber>
    </recommendedName>
    <alternativeName>
        <fullName evidence="1">23S rRNA (adenine(2030)-N6)-methyltransferase</fullName>
    </alternativeName>
    <alternativeName>
        <fullName evidence="1">23S rRNA m6A2030 methyltransferase</fullName>
    </alternativeName>
</protein>
<sequence length="262" mass="30044">MNYRHIYHAGNFADIVKHLVLIAILEQLKNKEKPFAVLDAFAGLGLYDLASEAASKTLEYNNGIGKLLQALDHTPNSLKIFLSVINSVGQNFYPGSPFIIQQLLRPQDRLIACELHPADYLDLKKLLPNNTHCIDAYNAIKAFLPFKENRGLIFLDPPFEVKNEFQKLITALKKIKVSALNNSTLIWYPIKDLLLVSDFYHNYKTIGFKETLIIEYELLSSDKNMVKCGLMLINPPNIRQELEELTKYLSYTLNLKFTYIDF</sequence>
<dbReference type="InterPro" id="IPR029063">
    <property type="entry name" value="SAM-dependent_MTases_sf"/>
</dbReference>
<keyword evidence="1" id="KW-0694">RNA-binding</keyword>
<evidence type="ECO:0000313" key="2">
    <source>
        <dbReference type="EMBL" id="KJV89105.1"/>
    </source>
</evidence>
<dbReference type="Pfam" id="PF04378">
    <property type="entry name" value="RsmJ"/>
    <property type="match status" value="1"/>
</dbReference>
<dbReference type="RefSeq" id="WP_011476884.1">
    <property type="nucleotide sequence ID" value="NZ_LAOI01000001.1"/>
</dbReference>
<comment type="function">
    <text evidence="1">Specifically methylates the adenine in position 2030 of 23S rRNA.</text>
</comment>
<feature type="binding site" evidence="1">
    <location>
        <position position="18"/>
    </location>
    <ligand>
        <name>S-adenosyl-L-methionine</name>
        <dbReference type="ChEBI" id="CHEBI:59789"/>
    </ligand>
</feature>
<name>A0A0F3Q967_RICBE</name>
<dbReference type="Proteomes" id="UP000033661">
    <property type="component" value="Unassembled WGS sequence"/>
</dbReference>
<feature type="binding site" evidence="1">
    <location>
        <position position="156"/>
    </location>
    <ligand>
        <name>S-adenosyl-L-methionine</name>
        <dbReference type="ChEBI" id="CHEBI:59789"/>
    </ligand>
</feature>
<comment type="caution">
    <text evidence="2">The sequence shown here is derived from an EMBL/GenBank/DDBJ whole genome shotgun (WGS) entry which is preliminary data.</text>
</comment>
<feature type="binding site" evidence="1">
    <location>
        <position position="96"/>
    </location>
    <ligand>
        <name>S-adenosyl-L-methionine</name>
        <dbReference type="ChEBI" id="CHEBI:59789"/>
    </ligand>
</feature>
<comment type="catalytic activity">
    <reaction evidence="1">
        <text>adenosine(2030) in 23S rRNA + S-adenosyl-L-methionine = N(6)-methyladenosine(2030) in 23S rRNA + S-adenosyl-L-homocysteine + H(+)</text>
        <dbReference type="Rhea" id="RHEA:43736"/>
        <dbReference type="Rhea" id="RHEA-COMP:10668"/>
        <dbReference type="Rhea" id="RHEA-COMP:10669"/>
        <dbReference type="ChEBI" id="CHEBI:15378"/>
        <dbReference type="ChEBI" id="CHEBI:57856"/>
        <dbReference type="ChEBI" id="CHEBI:59789"/>
        <dbReference type="ChEBI" id="CHEBI:74411"/>
        <dbReference type="ChEBI" id="CHEBI:74449"/>
        <dbReference type="EC" id="2.1.1.266"/>
    </reaction>
</comment>
<keyword evidence="3" id="KW-1185">Reference proteome</keyword>
<dbReference type="HAMAP" id="MF_00934">
    <property type="entry name" value="23SrRNA_methyltr_J"/>
    <property type="match status" value="1"/>
</dbReference>
<dbReference type="InterPro" id="IPR007473">
    <property type="entry name" value="RlmJ"/>
</dbReference>
<evidence type="ECO:0000256" key="1">
    <source>
        <dbReference type="HAMAP-Rule" id="MF_00934"/>
    </source>
</evidence>
<feature type="binding site" evidence="1">
    <location>
        <begin position="135"/>
        <end position="136"/>
    </location>
    <ligand>
        <name>S-adenosyl-L-methionine</name>
        <dbReference type="ChEBI" id="CHEBI:59789"/>
    </ligand>
</feature>
<gene>
    <name evidence="1" type="primary">rlmJ</name>
    <name evidence="2" type="ORF">RBEAN4_0072</name>
</gene>
<dbReference type="PANTHER" id="PTHR37426:SF1">
    <property type="entry name" value="RIBOSOMAL RNA LARGE SUBUNIT METHYLTRANSFERASE J"/>
    <property type="match status" value="1"/>
</dbReference>
<dbReference type="AlphaFoldDB" id="A0A0F3Q967"/>
<comment type="similarity">
    <text evidence="1">Belongs to the RlmJ family.</text>
</comment>